<evidence type="ECO:0008006" key="3">
    <source>
        <dbReference type="Google" id="ProtNLM"/>
    </source>
</evidence>
<evidence type="ECO:0000313" key="1">
    <source>
        <dbReference type="EMBL" id="TDD46483.1"/>
    </source>
</evidence>
<protein>
    <recommendedName>
        <fullName evidence="3">DUF3137 domain-containing protein</fullName>
    </recommendedName>
</protein>
<dbReference type="EMBL" id="SMKX01000172">
    <property type="protein sequence ID" value="TDD46483.1"/>
    <property type="molecule type" value="Genomic_DNA"/>
</dbReference>
<proteinExistence type="predicted"/>
<sequence length="199" mass="22361">MAVAWGLAQRKRRREFLQQRANTIAQHGWYPAPVNPWLAEVTGRLFAKGRPSEMFAGDFRGQGLCVLEYLYTTSNGKTTQTHFVHIIAVNLPVALPPITVSQDSTLKRAFGNDIELESQAFNEAFRVDCEDPRYATAVLQPRLMEWMLHNPALQWQIAGNALVSWAYGGFTVPDVLARLEAMAGVIDRIPPFVLRDYGT</sequence>
<dbReference type="OrthoDB" id="190895at2"/>
<gene>
    <name evidence="1" type="ORF">E1263_36395</name>
</gene>
<dbReference type="AlphaFoldDB" id="A0A4R4YNA5"/>
<reference evidence="1 2" key="1">
    <citation type="submission" date="2019-03" db="EMBL/GenBank/DDBJ databases">
        <title>Draft genome sequences of novel Actinobacteria.</title>
        <authorList>
            <person name="Sahin N."/>
            <person name="Ay H."/>
            <person name="Saygin H."/>
        </authorList>
    </citation>
    <scope>NUCLEOTIDE SEQUENCE [LARGE SCALE GENOMIC DNA]</scope>
    <source>
        <strain evidence="1 2">JCM 13523</strain>
    </source>
</reference>
<accession>A0A4R4YNA5</accession>
<dbReference type="Proteomes" id="UP000295124">
    <property type="component" value="Unassembled WGS sequence"/>
</dbReference>
<evidence type="ECO:0000313" key="2">
    <source>
        <dbReference type="Proteomes" id="UP000295124"/>
    </source>
</evidence>
<dbReference type="RefSeq" id="WP_132175895.1">
    <property type="nucleotide sequence ID" value="NZ_SMKX01000172.1"/>
</dbReference>
<comment type="caution">
    <text evidence="1">The sequence shown here is derived from an EMBL/GenBank/DDBJ whole genome shotgun (WGS) entry which is preliminary data.</text>
</comment>
<keyword evidence="2" id="KW-1185">Reference proteome</keyword>
<organism evidence="1 2">
    <name type="scientific">Kribbella antibiotica</name>
    <dbReference type="NCBI Taxonomy" id="190195"/>
    <lineage>
        <taxon>Bacteria</taxon>
        <taxon>Bacillati</taxon>
        <taxon>Actinomycetota</taxon>
        <taxon>Actinomycetes</taxon>
        <taxon>Propionibacteriales</taxon>
        <taxon>Kribbellaceae</taxon>
        <taxon>Kribbella</taxon>
    </lineage>
</organism>
<name>A0A4R4YNA5_9ACTN</name>